<keyword evidence="3 4" id="KW-0443">Lipid metabolism</keyword>
<feature type="active site" description="Proton acceptor" evidence="4">
    <location>
        <position position="191"/>
    </location>
</feature>
<keyword evidence="2 4" id="KW-0442">Lipid degradation</keyword>
<dbReference type="Proteomes" id="UP000244892">
    <property type="component" value="Chromosome"/>
</dbReference>
<evidence type="ECO:0000256" key="4">
    <source>
        <dbReference type="PROSITE-ProRule" id="PRU01161"/>
    </source>
</evidence>
<reference evidence="6 7" key="1">
    <citation type="submission" date="2018-05" db="EMBL/GenBank/DDBJ databases">
        <title>complete genome sequence of Aquabacterium olei NBRC 110486.</title>
        <authorList>
            <person name="Tang B."/>
            <person name="Chang J."/>
            <person name="Zhang L."/>
            <person name="Yang H."/>
        </authorList>
    </citation>
    <scope>NUCLEOTIDE SEQUENCE [LARGE SCALE GENOMIC DNA]</scope>
    <source>
        <strain evidence="6 7">NBRC 110486</strain>
    </source>
</reference>
<proteinExistence type="predicted"/>
<protein>
    <submittedName>
        <fullName evidence="6">Patatin</fullName>
    </submittedName>
</protein>
<dbReference type="InterPro" id="IPR016035">
    <property type="entry name" value="Acyl_Trfase/lysoPLipase"/>
</dbReference>
<dbReference type="Pfam" id="PF01734">
    <property type="entry name" value="Patatin"/>
    <property type="match status" value="1"/>
</dbReference>
<dbReference type="OrthoDB" id="9770965at2"/>
<dbReference type="KEGG" id="aon:DEH84_01640"/>
<gene>
    <name evidence="6" type="ORF">DEH84_01640</name>
</gene>
<feature type="domain" description="PNPLA" evidence="5">
    <location>
        <begin position="13"/>
        <end position="204"/>
    </location>
</feature>
<dbReference type="PROSITE" id="PS51635">
    <property type="entry name" value="PNPLA"/>
    <property type="match status" value="1"/>
</dbReference>
<accession>A0A2U8FMS8</accession>
<sequence length="343" mass="37260">MASTTRHRKQIKLALQGGGAHGAFTWGVLDRLLEDERLEIEAVSGASAGAMNAAVLADGLHAGGRAGAREALRRFWTAVGRAAPGGWLHAITGDQAAPLPIQWMAGWMSLWSPRQYLPGTHTLGEIVRASVDFDRVRACNKVRVYVSATHVRTGELKLFRQDELSVDVLLASACLPLLFGSVTVDGEAYWDGGFVGNPPLLPLVAEGGSDDLMLVQINPSNRQALPVTQQQIMDRTNEITFNSALLKDLRTLALVQAALQEEKADGAGPPRRATLFQRIGALRLHRIDTEKDRVSLDASSKLQAGWPHLLRLHGVGRLAADAWLQDNFAHLGRRPTVPLSDYT</sequence>
<feature type="short sequence motif" description="GXSXG" evidence="4">
    <location>
        <begin position="45"/>
        <end position="49"/>
    </location>
</feature>
<keyword evidence="1 4" id="KW-0378">Hydrolase</keyword>
<dbReference type="SUPFAM" id="SSF52151">
    <property type="entry name" value="FabD/lysophospholipase-like"/>
    <property type="match status" value="1"/>
</dbReference>
<feature type="short sequence motif" description="GXGXXG" evidence="4">
    <location>
        <begin position="17"/>
        <end position="22"/>
    </location>
</feature>
<organism evidence="6 7">
    <name type="scientific">Aquabacterium olei</name>
    <dbReference type="NCBI Taxonomy" id="1296669"/>
    <lineage>
        <taxon>Bacteria</taxon>
        <taxon>Pseudomonadati</taxon>
        <taxon>Pseudomonadota</taxon>
        <taxon>Betaproteobacteria</taxon>
        <taxon>Burkholderiales</taxon>
        <taxon>Aquabacterium</taxon>
    </lineage>
</organism>
<feature type="active site" description="Nucleophile" evidence="4">
    <location>
        <position position="47"/>
    </location>
</feature>
<dbReference type="PANTHER" id="PTHR14226:SF78">
    <property type="entry name" value="SLR0060 PROTEIN"/>
    <property type="match status" value="1"/>
</dbReference>
<name>A0A2U8FMS8_9BURK</name>
<evidence type="ECO:0000256" key="3">
    <source>
        <dbReference type="ARBA" id="ARBA00023098"/>
    </source>
</evidence>
<feature type="short sequence motif" description="DGA/G" evidence="4">
    <location>
        <begin position="191"/>
        <end position="193"/>
    </location>
</feature>
<dbReference type="InterPro" id="IPR050301">
    <property type="entry name" value="NTE"/>
</dbReference>
<evidence type="ECO:0000256" key="2">
    <source>
        <dbReference type="ARBA" id="ARBA00022963"/>
    </source>
</evidence>
<dbReference type="AlphaFoldDB" id="A0A2U8FMS8"/>
<dbReference type="GO" id="GO:0016042">
    <property type="term" value="P:lipid catabolic process"/>
    <property type="evidence" value="ECO:0007669"/>
    <property type="project" value="UniProtKB-UniRule"/>
</dbReference>
<dbReference type="RefSeq" id="WP_109034147.1">
    <property type="nucleotide sequence ID" value="NZ_CP029210.1"/>
</dbReference>
<evidence type="ECO:0000313" key="7">
    <source>
        <dbReference type="Proteomes" id="UP000244892"/>
    </source>
</evidence>
<evidence type="ECO:0000256" key="1">
    <source>
        <dbReference type="ARBA" id="ARBA00022801"/>
    </source>
</evidence>
<dbReference type="EMBL" id="CP029210">
    <property type="protein sequence ID" value="AWI52280.1"/>
    <property type="molecule type" value="Genomic_DNA"/>
</dbReference>
<evidence type="ECO:0000313" key="6">
    <source>
        <dbReference type="EMBL" id="AWI52280.1"/>
    </source>
</evidence>
<dbReference type="PANTHER" id="PTHR14226">
    <property type="entry name" value="NEUROPATHY TARGET ESTERASE/SWISS CHEESE D.MELANOGASTER"/>
    <property type="match status" value="1"/>
</dbReference>
<keyword evidence="7" id="KW-1185">Reference proteome</keyword>
<dbReference type="Gene3D" id="3.40.1090.10">
    <property type="entry name" value="Cytosolic phospholipase A2 catalytic domain"/>
    <property type="match status" value="2"/>
</dbReference>
<evidence type="ECO:0000259" key="5">
    <source>
        <dbReference type="PROSITE" id="PS51635"/>
    </source>
</evidence>
<dbReference type="InterPro" id="IPR002641">
    <property type="entry name" value="PNPLA_dom"/>
</dbReference>
<dbReference type="GO" id="GO:0016787">
    <property type="term" value="F:hydrolase activity"/>
    <property type="evidence" value="ECO:0007669"/>
    <property type="project" value="UniProtKB-UniRule"/>
</dbReference>